<keyword evidence="1" id="KW-0732">Signal</keyword>
<dbReference type="AlphaFoldDB" id="A0A1D2NB36"/>
<reference evidence="2 3" key="1">
    <citation type="journal article" date="2016" name="Genome Biol. Evol.">
        <title>Gene Family Evolution Reflects Adaptation to Soil Environmental Stressors in the Genome of the Collembolan Orchesella cincta.</title>
        <authorList>
            <person name="Faddeeva-Vakhrusheva A."/>
            <person name="Derks M.F."/>
            <person name="Anvar S.Y."/>
            <person name="Agamennone V."/>
            <person name="Suring W."/>
            <person name="Smit S."/>
            <person name="van Straalen N.M."/>
            <person name="Roelofs D."/>
        </authorList>
    </citation>
    <scope>NUCLEOTIDE SEQUENCE [LARGE SCALE GENOMIC DNA]</scope>
    <source>
        <tissue evidence="2">Mixed pool</tissue>
    </source>
</reference>
<feature type="signal peptide" evidence="1">
    <location>
        <begin position="1"/>
        <end position="24"/>
    </location>
</feature>
<evidence type="ECO:0000313" key="3">
    <source>
        <dbReference type="Proteomes" id="UP000094527"/>
    </source>
</evidence>
<dbReference type="Proteomes" id="UP000094527">
    <property type="component" value="Unassembled WGS sequence"/>
</dbReference>
<keyword evidence="3" id="KW-1185">Reference proteome</keyword>
<gene>
    <name evidence="2" type="ORF">Ocin01_04212</name>
</gene>
<name>A0A1D2NB36_ORCCI</name>
<sequence length="206" mass="22980">MYSLRHFASLAAVILTALPWLTFGENPEVSYLTPTPLLDIHKDLKPLFFGSQSDYFISTFAADAITAKQVCQNLTDLTGKHFRLLTLESLEESSELQPRIESLDLTGIWTGGEKFYNTKGEISIFWSSVAGQLPMQYKNFHQRASVRERRDSEDGVGFQNTASAVLYPWIKVSESEGGGGGRCRNGKYVPPECEPVKCNVTMPECT</sequence>
<comment type="caution">
    <text evidence="2">The sequence shown here is derived from an EMBL/GenBank/DDBJ whole genome shotgun (WGS) entry which is preliminary data.</text>
</comment>
<dbReference type="EMBL" id="LJIJ01000110">
    <property type="protein sequence ID" value="ODN02470.1"/>
    <property type="molecule type" value="Genomic_DNA"/>
</dbReference>
<protein>
    <submittedName>
        <fullName evidence="2">Uncharacterized protein</fullName>
    </submittedName>
</protein>
<evidence type="ECO:0000313" key="2">
    <source>
        <dbReference type="EMBL" id="ODN02470.1"/>
    </source>
</evidence>
<feature type="chain" id="PRO_5008905309" evidence="1">
    <location>
        <begin position="25"/>
        <end position="206"/>
    </location>
</feature>
<evidence type="ECO:0000256" key="1">
    <source>
        <dbReference type="SAM" id="SignalP"/>
    </source>
</evidence>
<organism evidence="2 3">
    <name type="scientific">Orchesella cincta</name>
    <name type="common">Springtail</name>
    <name type="synonym">Podura cincta</name>
    <dbReference type="NCBI Taxonomy" id="48709"/>
    <lineage>
        <taxon>Eukaryota</taxon>
        <taxon>Metazoa</taxon>
        <taxon>Ecdysozoa</taxon>
        <taxon>Arthropoda</taxon>
        <taxon>Hexapoda</taxon>
        <taxon>Collembola</taxon>
        <taxon>Entomobryomorpha</taxon>
        <taxon>Entomobryoidea</taxon>
        <taxon>Orchesellidae</taxon>
        <taxon>Orchesellinae</taxon>
        <taxon>Orchesella</taxon>
    </lineage>
</organism>
<accession>A0A1D2NB36</accession>
<proteinExistence type="predicted"/>